<reference evidence="1" key="1">
    <citation type="submission" date="2021-01" db="EMBL/GenBank/DDBJ databases">
        <authorList>
            <consortium name="Genoscope - CEA"/>
            <person name="William W."/>
        </authorList>
    </citation>
    <scope>NUCLEOTIDE SEQUENCE</scope>
</reference>
<dbReference type="Proteomes" id="UP001295469">
    <property type="component" value="Chromosome A06"/>
</dbReference>
<dbReference type="EMBL" id="HG994360">
    <property type="protein sequence ID" value="CAF2089442.1"/>
    <property type="molecule type" value="Genomic_DNA"/>
</dbReference>
<dbReference type="AlphaFoldDB" id="A0A816T8S1"/>
<gene>
    <name evidence="1" type="ORF">DARMORV10_A06P37910.1</name>
</gene>
<protein>
    <submittedName>
        <fullName evidence="1">(rape) hypothetical protein</fullName>
    </submittedName>
</protein>
<organism evidence="1">
    <name type="scientific">Brassica napus</name>
    <name type="common">Rape</name>
    <dbReference type="NCBI Taxonomy" id="3708"/>
    <lineage>
        <taxon>Eukaryota</taxon>
        <taxon>Viridiplantae</taxon>
        <taxon>Streptophyta</taxon>
        <taxon>Embryophyta</taxon>
        <taxon>Tracheophyta</taxon>
        <taxon>Spermatophyta</taxon>
        <taxon>Magnoliopsida</taxon>
        <taxon>eudicotyledons</taxon>
        <taxon>Gunneridae</taxon>
        <taxon>Pentapetalae</taxon>
        <taxon>rosids</taxon>
        <taxon>malvids</taxon>
        <taxon>Brassicales</taxon>
        <taxon>Brassicaceae</taxon>
        <taxon>Brassiceae</taxon>
        <taxon>Brassica</taxon>
    </lineage>
</organism>
<proteinExistence type="predicted"/>
<sequence>MSSKCICGSDVCTLTWKTQENPGHPLFRCETMKDEVWFGEFRHHCWIFA</sequence>
<name>A0A816T8S1_BRANA</name>
<accession>A0A816T8S1</accession>
<evidence type="ECO:0000313" key="1">
    <source>
        <dbReference type="EMBL" id="CAF2089442.1"/>
    </source>
</evidence>